<proteinExistence type="predicted"/>
<dbReference type="Gene3D" id="3.40.50.300">
    <property type="entry name" value="P-loop containing nucleotide triphosphate hydrolases"/>
    <property type="match status" value="1"/>
</dbReference>
<dbReference type="PANTHER" id="PTHR43581:SF4">
    <property type="entry name" value="ATP_GTP PHOSPHATASE"/>
    <property type="match status" value="1"/>
</dbReference>
<dbReference type="GO" id="GO:0004519">
    <property type="term" value="F:endonuclease activity"/>
    <property type="evidence" value="ECO:0007669"/>
    <property type="project" value="UniProtKB-KW"/>
</dbReference>
<dbReference type="InterPro" id="IPR027417">
    <property type="entry name" value="P-loop_NTPase"/>
</dbReference>
<dbReference type="CDD" id="cd01026">
    <property type="entry name" value="TOPRIM_OLD"/>
    <property type="match status" value="1"/>
</dbReference>
<keyword evidence="2" id="KW-0378">Hydrolase</keyword>
<dbReference type="PANTHER" id="PTHR43581">
    <property type="entry name" value="ATP/GTP PHOSPHATASE"/>
    <property type="match status" value="1"/>
</dbReference>
<evidence type="ECO:0000313" key="3">
    <source>
        <dbReference type="Proteomes" id="UP001500631"/>
    </source>
</evidence>
<dbReference type="SUPFAM" id="SSF52540">
    <property type="entry name" value="P-loop containing nucleoside triphosphate hydrolases"/>
    <property type="match status" value="1"/>
</dbReference>
<evidence type="ECO:0000313" key="2">
    <source>
        <dbReference type="EMBL" id="GAA5093562.1"/>
    </source>
</evidence>
<dbReference type="InterPro" id="IPR051396">
    <property type="entry name" value="Bact_Antivir_Def_Nuclease"/>
</dbReference>
<organism evidence="2 3">
    <name type="scientific">Wohlfahrtiimonas larvae</name>
    <dbReference type="NCBI Taxonomy" id="1157986"/>
    <lineage>
        <taxon>Bacteria</taxon>
        <taxon>Pseudomonadati</taxon>
        <taxon>Pseudomonadota</taxon>
        <taxon>Gammaproteobacteria</taxon>
        <taxon>Cardiobacteriales</taxon>
        <taxon>Ignatzschineriaceae</taxon>
        <taxon>Wohlfahrtiimonas</taxon>
    </lineage>
</organism>
<keyword evidence="2" id="KW-0540">Nuclease</keyword>
<dbReference type="InterPro" id="IPR034139">
    <property type="entry name" value="TOPRIM_OLD"/>
</dbReference>
<dbReference type="Pfam" id="PF20469">
    <property type="entry name" value="OLD-like_TOPRIM"/>
    <property type="match status" value="1"/>
</dbReference>
<dbReference type="Proteomes" id="UP001500631">
    <property type="component" value="Unassembled WGS sequence"/>
</dbReference>
<comment type="caution">
    <text evidence="2">The sequence shown here is derived from an EMBL/GenBank/DDBJ whole genome shotgun (WGS) entry which is preliminary data.</text>
</comment>
<accession>A0ABP9MA03</accession>
<evidence type="ECO:0000259" key="1">
    <source>
        <dbReference type="Pfam" id="PF20469"/>
    </source>
</evidence>
<keyword evidence="3" id="KW-1185">Reference proteome</keyword>
<name>A0ABP9MA03_9GAMM</name>
<sequence>MLLHSVEIQGFKGIKDLYMNFNSDISVLIGENSWGSSSLLSALAVITKENFLYNCQDHDFYYEEDCAEECLSLRFTYIENPLIADESLQVYPELSEVSYFSHQIRKQVICYQVTANRVDKVITTRHHFIDEDGAILEVDNFPIRLRRLLDISPLIIFRSNRLYKPILKNEDQRVKAFYDLLIQQFSEENSRLTERELKQGLYAATLLLTYYLVNNKQDEEYIRKPTLEDWQVLDKINDLLDQMDNTTTRHVMMKLFSSIIFYRMGYALPEDALPILCIKNFGNTHPIVTSVGMRLLNNIPVQKILTSNTSDLIPMLTLPNIIRISRSASEIAVNQVLPKELSASTNRKVLFHIFHRRPIALFARCWFLVEGETEIWLLRELAEICGHNLNAEGIALVEFAQCGVLPLIEYAEAMGIEWYVMSDGDAAGRHYAKTVRSYCQDKETYYRHMTQLPARDIENFLFQKGFSSVYKEIAYGSSEFMNIPVHEIIQKAIQKSSKPDLALAVCDYARVRGARAIPNLLQKTFKKVIDLSKGSMSD</sequence>
<dbReference type="RefSeq" id="WP_345666718.1">
    <property type="nucleotide sequence ID" value="NZ_BAABKE010000001.1"/>
</dbReference>
<keyword evidence="2" id="KW-0255">Endonuclease</keyword>
<dbReference type="EMBL" id="BAABKE010000001">
    <property type="protein sequence ID" value="GAA5093562.1"/>
    <property type="molecule type" value="Genomic_DNA"/>
</dbReference>
<dbReference type="InterPro" id="IPR022602">
    <property type="entry name" value="DUF2813"/>
</dbReference>
<reference evidence="3" key="1">
    <citation type="journal article" date="2019" name="Int. J. Syst. Evol. Microbiol.">
        <title>The Global Catalogue of Microorganisms (GCM) 10K type strain sequencing project: providing services to taxonomists for standard genome sequencing and annotation.</title>
        <authorList>
            <consortium name="The Broad Institute Genomics Platform"/>
            <consortium name="The Broad Institute Genome Sequencing Center for Infectious Disease"/>
            <person name="Wu L."/>
            <person name="Ma J."/>
        </authorList>
    </citation>
    <scope>NUCLEOTIDE SEQUENCE [LARGE SCALE GENOMIC DNA]</scope>
    <source>
        <strain evidence="3">JCM 18424</strain>
    </source>
</reference>
<dbReference type="Pfam" id="PF11398">
    <property type="entry name" value="DUF2813"/>
    <property type="match status" value="1"/>
</dbReference>
<protein>
    <submittedName>
        <fullName evidence="2">ATP-dependent endonuclease</fullName>
    </submittedName>
</protein>
<gene>
    <name evidence="2" type="ORF">GCM10023338_00740</name>
</gene>
<feature type="domain" description="OLD protein-like TOPRIM" evidence="1">
    <location>
        <begin position="361"/>
        <end position="425"/>
    </location>
</feature>